<dbReference type="Proteomes" id="UP001162880">
    <property type="component" value="Unassembled WGS sequence"/>
</dbReference>
<gene>
    <name evidence="1" type="ORF">MTR64_20730</name>
</gene>
<proteinExistence type="predicted"/>
<reference evidence="1" key="1">
    <citation type="submission" date="2022-03" db="EMBL/GenBank/DDBJ databases">
        <title>Identification of a novel bacterium isolated from mangrove sediments.</title>
        <authorList>
            <person name="Pan X."/>
        </authorList>
    </citation>
    <scope>NUCLEOTIDE SEQUENCE</scope>
    <source>
        <strain evidence="1">B2580</strain>
    </source>
</reference>
<accession>A0ABT0B7M1</accession>
<evidence type="ECO:0000313" key="1">
    <source>
        <dbReference type="EMBL" id="MCJ2180998.1"/>
    </source>
</evidence>
<name>A0ABT0B7M1_9SPHN</name>
<comment type="caution">
    <text evidence="1">The sequence shown here is derived from an EMBL/GenBank/DDBJ whole genome shotgun (WGS) entry which is preliminary data.</text>
</comment>
<protein>
    <submittedName>
        <fullName evidence="1">Uncharacterized protein</fullName>
    </submittedName>
</protein>
<evidence type="ECO:0000313" key="2">
    <source>
        <dbReference type="Proteomes" id="UP001162880"/>
    </source>
</evidence>
<keyword evidence="2" id="KW-1185">Reference proteome</keyword>
<sequence>MADTTGLAGIGQTLPVLRPAGKYPGVTGPVMVPVGEVTTREPVSGGLAVSDAGVIPLALRGGEMVALEASGIAAAMRAGRLAGT</sequence>
<organism evidence="1 2">
    <name type="scientific">Novosphingobium album</name>
    <name type="common">ex Hu et al. 2023</name>
    <dbReference type="NCBI Taxonomy" id="2930093"/>
    <lineage>
        <taxon>Bacteria</taxon>
        <taxon>Pseudomonadati</taxon>
        <taxon>Pseudomonadota</taxon>
        <taxon>Alphaproteobacteria</taxon>
        <taxon>Sphingomonadales</taxon>
        <taxon>Sphingomonadaceae</taxon>
        <taxon>Novosphingobium</taxon>
    </lineage>
</organism>
<dbReference type="RefSeq" id="WP_243996442.1">
    <property type="nucleotide sequence ID" value="NZ_JALHLE010000051.1"/>
</dbReference>
<dbReference type="EMBL" id="JALHLE010000051">
    <property type="protein sequence ID" value="MCJ2180998.1"/>
    <property type="molecule type" value="Genomic_DNA"/>
</dbReference>